<gene>
    <name evidence="3" type="ORF">EDD60_103169</name>
</gene>
<dbReference type="Proteomes" id="UP000295515">
    <property type="component" value="Unassembled WGS sequence"/>
</dbReference>
<evidence type="ECO:0008006" key="5">
    <source>
        <dbReference type="Google" id="ProtNLM"/>
    </source>
</evidence>
<dbReference type="Pfam" id="PF00561">
    <property type="entry name" value="Abhydrolase_1"/>
    <property type="match status" value="1"/>
</dbReference>
<dbReference type="InterPro" id="IPR002925">
    <property type="entry name" value="Dienelactn_hydro"/>
</dbReference>
<dbReference type="InterPro" id="IPR052920">
    <property type="entry name" value="DNA-binding_regulatory"/>
</dbReference>
<dbReference type="SUPFAM" id="SSF53474">
    <property type="entry name" value="alpha/beta-Hydrolases"/>
    <property type="match status" value="1"/>
</dbReference>
<sequence>MKKAVKVIVFISVFCLIVLSCLALYVGNYLYDYTLNPYAKHNISEKIETNEDVEQASRLWLNEKSVNVSIESDDHLQLHGYFIEQDHPIYVIMVHGYRGDGASIIAPIKKFYKQGYNLLIPDLRGHGLSEGDYIGMGWDDRLDILKWIDYILLKNQNAKIVLYGVSMGGATVMNVAGEKLPQAVKAIIEDCGYTSVWDIFKSHIDMPEIESELAMHMASLVTKVRAGYYLEDVQPIEQVKKSQTPMLFIHGREDHFVPFSMLDELYQAATCPKQKLIVEGAKHANSCSVDESTYYSTVFNFIDLYTK</sequence>
<proteinExistence type="predicted"/>
<feature type="domain" description="Dienelactone hydrolase" evidence="2">
    <location>
        <begin position="212"/>
        <end position="291"/>
    </location>
</feature>
<dbReference type="Gene3D" id="3.40.50.1820">
    <property type="entry name" value="alpha/beta hydrolase"/>
    <property type="match status" value="1"/>
</dbReference>
<dbReference type="Pfam" id="PF01738">
    <property type="entry name" value="DLH"/>
    <property type="match status" value="1"/>
</dbReference>
<dbReference type="EMBL" id="SMCQ01000003">
    <property type="protein sequence ID" value="TCW01712.1"/>
    <property type="molecule type" value="Genomic_DNA"/>
</dbReference>
<evidence type="ECO:0000313" key="4">
    <source>
        <dbReference type="Proteomes" id="UP000295515"/>
    </source>
</evidence>
<feature type="domain" description="AB hydrolase-1" evidence="1">
    <location>
        <begin position="91"/>
        <end position="204"/>
    </location>
</feature>
<dbReference type="PROSITE" id="PS51257">
    <property type="entry name" value="PROKAR_LIPOPROTEIN"/>
    <property type="match status" value="1"/>
</dbReference>
<name>A0A4V6P4B4_9FIRM</name>
<keyword evidence="4" id="KW-1185">Reference proteome</keyword>
<evidence type="ECO:0000259" key="2">
    <source>
        <dbReference type="Pfam" id="PF01738"/>
    </source>
</evidence>
<dbReference type="AlphaFoldDB" id="A0A4V6P4B4"/>
<protein>
    <recommendedName>
        <fullName evidence="5">Serine aminopeptidase S33 domain-containing protein</fullName>
    </recommendedName>
</protein>
<evidence type="ECO:0000259" key="1">
    <source>
        <dbReference type="Pfam" id="PF00561"/>
    </source>
</evidence>
<evidence type="ECO:0000313" key="3">
    <source>
        <dbReference type="EMBL" id="TCW01712.1"/>
    </source>
</evidence>
<dbReference type="GeneID" id="98914645"/>
<reference evidence="3 4" key="1">
    <citation type="submission" date="2019-03" db="EMBL/GenBank/DDBJ databases">
        <title>Genomic Encyclopedia of Type Strains, Phase IV (KMG-IV): sequencing the most valuable type-strain genomes for metagenomic binning, comparative biology and taxonomic classification.</title>
        <authorList>
            <person name="Goeker M."/>
        </authorList>
    </citation>
    <scope>NUCLEOTIDE SEQUENCE [LARGE SCALE GENOMIC DNA]</scope>
    <source>
        <strain evidence="3 4">DSM 29487</strain>
    </source>
</reference>
<dbReference type="RefSeq" id="WP_066449156.1">
    <property type="nucleotide sequence ID" value="NZ_JANKBF010000001.1"/>
</dbReference>
<accession>A0A4V6P4B4</accession>
<dbReference type="PANTHER" id="PTHR43358:SF4">
    <property type="entry name" value="ALPHA_BETA HYDROLASE FOLD-1 DOMAIN-CONTAINING PROTEIN"/>
    <property type="match status" value="1"/>
</dbReference>
<dbReference type="InterPro" id="IPR029058">
    <property type="entry name" value="AB_hydrolase_fold"/>
</dbReference>
<dbReference type="GO" id="GO:0016787">
    <property type="term" value="F:hydrolase activity"/>
    <property type="evidence" value="ECO:0007669"/>
    <property type="project" value="InterPro"/>
</dbReference>
<organism evidence="3 4">
    <name type="scientific">Longibaculum muris</name>
    <dbReference type="NCBI Taxonomy" id="1796628"/>
    <lineage>
        <taxon>Bacteria</taxon>
        <taxon>Bacillati</taxon>
        <taxon>Bacillota</taxon>
        <taxon>Erysipelotrichia</taxon>
        <taxon>Erysipelotrichales</taxon>
        <taxon>Coprobacillaceae</taxon>
        <taxon>Longibaculum</taxon>
    </lineage>
</organism>
<dbReference type="PANTHER" id="PTHR43358">
    <property type="entry name" value="ALPHA/BETA-HYDROLASE"/>
    <property type="match status" value="1"/>
</dbReference>
<dbReference type="InterPro" id="IPR000073">
    <property type="entry name" value="AB_hydrolase_1"/>
</dbReference>
<comment type="caution">
    <text evidence="3">The sequence shown here is derived from an EMBL/GenBank/DDBJ whole genome shotgun (WGS) entry which is preliminary data.</text>
</comment>